<evidence type="ECO:0000313" key="1">
    <source>
        <dbReference type="EMBL" id="BBM86327.1"/>
    </source>
</evidence>
<dbReference type="AlphaFoldDB" id="A0A5S9IRD7"/>
<dbReference type="Proteomes" id="UP000326354">
    <property type="component" value="Chromosome"/>
</dbReference>
<accession>A0A5S9IRD7</accession>
<name>A0A5S9IRD7_UABAM</name>
<evidence type="ECO:0000313" key="2">
    <source>
        <dbReference type="Proteomes" id="UP000326354"/>
    </source>
</evidence>
<protein>
    <submittedName>
        <fullName evidence="1">Uncharacterized protein</fullName>
    </submittedName>
</protein>
<keyword evidence="2" id="KW-1185">Reference proteome</keyword>
<proteinExistence type="predicted"/>
<dbReference type="KEGG" id="uam:UABAM_04713"/>
<organism evidence="1 2">
    <name type="scientific">Uabimicrobium amorphum</name>
    <dbReference type="NCBI Taxonomy" id="2596890"/>
    <lineage>
        <taxon>Bacteria</taxon>
        <taxon>Pseudomonadati</taxon>
        <taxon>Planctomycetota</taxon>
        <taxon>Candidatus Uabimicrobiia</taxon>
        <taxon>Candidatus Uabimicrobiales</taxon>
        <taxon>Candidatus Uabimicrobiaceae</taxon>
        <taxon>Candidatus Uabimicrobium</taxon>
    </lineage>
</organism>
<sequence length="42" mass="4914">MSTIQFSDLQSHKIFQFLTMQKDIYIGCHKNIYSTDKSSATR</sequence>
<gene>
    <name evidence="1" type="ORF">UABAM_04713</name>
</gene>
<reference evidence="1 2" key="1">
    <citation type="submission" date="2019-08" db="EMBL/GenBank/DDBJ databases">
        <title>Complete genome sequence of Candidatus Uab amorphum.</title>
        <authorList>
            <person name="Shiratori T."/>
            <person name="Suzuki S."/>
            <person name="Kakizawa Y."/>
            <person name="Ishida K."/>
        </authorList>
    </citation>
    <scope>NUCLEOTIDE SEQUENCE [LARGE SCALE GENOMIC DNA]</scope>
    <source>
        <strain evidence="1 2">SRT547</strain>
    </source>
</reference>
<dbReference type="EMBL" id="AP019860">
    <property type="protein sequence ID" value="BBM86327.1"/>
    <property type="molecule type" value="Genomic_DNA"/>
</dbReference>